<keyword evidence="2" id="KW-1185">Reference proteome</keyword>
<protein>
    <submittedName>
        <fullName evidence="1">Uncharacterized protein</fullName>
    </submittedName>
</protein>
<evidence type="ECO:0000313" key="2">
    <source>
        <dbReference type="Proteomes" id="UP000824469"/>
    </source>
</evidence>
<organism evidence="1 2">
    <name type="scientific">Taxus chinensis</name>
    <name type="common">Chinese yew</name>
    <name type="synonym">Taxus wallichiana var. chinensis</name>
    <dbReference type="NCBI Taxonomy" id="29808"/>
    <lineage>
        <taxon>Eukaryota</taxon>
        <taxon>Viridiplantae</taxon>
        <taxon>Streptophyta</taxon>
        <taxon>Embryophyta</taxon>
        <taxon>Tracheophyta</taxon>
        <taxon>Spermatophyta</taxon>
        <taxon>Pinopsida</taxon>
        <taxon>Pinidae</taxon>
        <taxon>Conifers II</taxon>
        <taxon>Cupressales</taxon>
        <taxon>Taxaceae</taxon>
        <taxon>Taxus</taxon>
    </lineage>
</organism>
<gene>
    <name evidence="1" type="ORF">KI387_017390</name>
</gene>
<comment type="caution">
    <text evidence="1">The sequence shown here is derived from an EMBL/GenBank/DDBJ whole genome shotgun (WGS) entry which is preliminary data.</text>
</comment>
<dbReference type="EMBL" id="JAHRHJ020000003">
    <property type="protein sequence ID" value="KAH9322751.1"/>
    <property type="molecule type" value="Genomic_DNA"/>
</dbReference>
<sequence>MLLRPPGLEIAARNCNPGLLWVSNSAIKCNRLGNSRFIKGRQFASLGNNWALTRKNRTRAFISHQGFLPFTEQSREIGSKYAVDQYSDDEYEPVETSNAKVSASVANIDEWKWKLSMLIRNNEEQEIVSKERKDRRDYEQIAAIATRMGLYSQQYTRVVVVSKVLLPNYRPDLDEKRPQREVVIPLGLQKRVESLLQQHLVAKHNNPDLSLDSGICGKRNNVGLISNEDGLLEQIERKMPRKTVLENILKRRSLDIRNKQRAWQETPEGQKMLEFRRSLPSYKEKDALLEAVARNQYQSVQGCSSRKPLRGMNWKFEEALTEHGFNKTWGIWRKIPNARGKAKKNEGTHPVRRQSRERPVVWVDCFAIKIVDEGQRGLCYCGRSRYIRKETRESYYE</sequence>
<evidence type="ECO:0000313" key="1">
    <source>
        <dbReference type="EMBL" id="KAH9322751.1"/>
    </source>
</evidence>
<name>A0AA38GGN7_TAXCH</name>
<dbReference type="Proteomes" id="UP000824469">
    <property type="component" value="Unassembled WGS sequence"/>
</dbReference>
<reference evidence="1 2" key="1">
    <citation type="journal article" date="2021" name="Nat. Plants">
        <title>The Taxus genome provides insights into paclitaxel biosynthesis.</title>
        <authorList>
            <person name="Xiong X."/>
            <person name="Gou J."/>
            <person name="Liao Q."/>
            <person name="Li Y."/>
            <person name="Zhou Q."/>
            <person name="Bi G."/>
            <person name="Li C."/>
            <person name="Du R."/>
            <person name="Wang X."/>
            <person name="Sun T."/>
            <person name="Guo L."/>
            <person name="Liang H."/>
            <person name="Lu P."/>
            <person name="Wu Y."/>
            <person name="Zhang Z."/>
            <person name="Ro D.K."/>
            <person name="Shang Y."/>
            <person name="Huang S."/>
            <person name="Yan J."/>
        </authorList>
    </citation>
    <scope>NUCLEOTIDE SEQUENCE [LARGE SCALE GENOMIC DNA]</scope>
    <source>
        <strain evidence="1">Ta-2019</strain>
    </source>
</reference>
<dbReference type="AlphaFoldDB" id="A0AA38GGN7"/>
<accession>A0AA38GGN7</accession>
<proteinExistence type="predicted"/>